<keyword evidence="3" id="KW-0964">Secreted</keyword>
<dbReference type="GeneID" id="116305592"/>
<dbReference type="SUPFAM" id="SSF50876">
    <property type="entry name" value="Avidin/streptavidin"/>
    <property type="match status" value="2"/>
</dbReference>
<feature type="compositionally biased region" description="Basic and acidic residues" evidence="9">
    <location>
        <begin position="293"/>
        <end position="303"/>
    </location>
</feature>
<dbReference type="InterPro" id="IPR051764">
    <property type="entry name" value="Avidin/Streptavidin-rel"/>
</dbReference>
<proteinExistence type="inferred from homology"/>
<feature type="compositionally biased region" description="Basic and acidic residues" evidence="9">
    <location>
        <begin position="310"/>
        <end position="322"/>
    </location>
</feature>
<evidence type="ECO:0000256" key="3">
    <source>
        <dbReference type="ARBA" id="ARBA00022525"/>
    </source>
</evidence>
<dbReference type="PANTHER" id="PTHR34399:SF3">
    <property type="entry name" value="AVID PROTEIN-RELATED"/>
    <property type="match status" value="1"/>
</dbReference>
<dbReference type="Pfam" id="PF01382">
    <property type="entry name" value="Avidin"/>
    <property type="match status" value="2"/>
</dbReference>
<evidence type="ECO:0000256" key="2">
    <source>
        <dbReference type="ARBA" id="ARBA00006297"/>
    </source>
</evidence>
<keyword evidence="7" id="KW-0092">Biotin</keyword>
<dbReference type="Proteomes" id="UP000515163">
    <property type="component" value="Unplaced"/>
</dbReference>
<organism evidence="11 12">
    <name type="scientific">Actinia tenebrosa</name>
    <name type="common">Australian red waratah sea anemone</name>
    <dbReference type="NCBI Taxonomy" id="6105"/>
    <lineage>
        <taxon>Eukaryota</taxon>
        <taxon>Metazoa</taxon>
        <taxon>Cnidaria</taxon>
        <taxon>Anthozoa</taxon>
        <taxon>Hexacorallia</taxon>
        <taxon>Actiniaria</taxon>
        <taxon>Actiniidae</taxon>
        <taxon>Actinia</taxon>
    </lineage>
</organism>
<evidence type="ECO:0000256" key="6">
    <source>
        <dbReference type="ARBA" id="ARBA00023180"/>
    </source>
</evidence>
<dbReference type="AlphaFoldDB" id="A0A6P8IVS4"/>
<keyword evidence="11" id="KW-1185">Reference proteome</keyword>
<dbReference type="OrthoDB" id="2821340at2759"/>
<dbReference type="KEGG" id="aten:116305592"/>
<dbReference type="PRINTS" id="PR00709">
    <property type="entry name" value="AVIDIN"/>
</dbReference>
<dbReference type="GO" id="GO:0005576">
    <property type="term" value="C:extracellular region"/>
    <property type="evidence" value="ECO:0007669"/>
    <property type="project" value="UniProtKB-SubCell"/>
</dbReference>
<evidence type="ECO:0000256" key="10">
    <source>
        <dbReference type="SAM" id="SignalP"/>
    </source>
</evidence>
<feature type="region of interest" description="Disordered" evidence="9">
    <location>
        <begin position="290"/>
        <end position="329"/>
    </location>
</feature>
<evidence type="ECO:0000256" key="5">
    <source>
        <dbReference type="ARBA" id="ARBA00023157"/>
    </source>
</evidence>
<dbReference type="GO" id="GO:0009374">
    <property type="term" value="F:biotin binding"/>
    <property type="evidence" value="ECO:0007669"/>
    <property type="project" value="InterPro"/>
</dbReference>
<dbReference type="InterPro" id="IPR036896">
    <property type="entry name" value="Avidin-like_sf"/>
</dbReference>
<reference evidence="12" key="1">
    <citation type="submission" date="2025-08" db="UniProtKB">
        <authorList>
            <consortium name="RefSeq"/>
        </authorList>
    </citation>
    <scope>IDENTIFICATION</scope>
    <source>
        <tissue evidence="12">Tentacle</tissue>
    </source>
</reference>
<evidence type="ECO:0000256" key="4">
    <source>
        <dbReference type="ARBA" id="ARBA00022729"/>
    </source>
</evidence>
<dbReference type="InParanoid" id="A0A6P8IVS4"/>
<evidence type="ECO:0000256" key="7">
    <source>
        <dbReference type="ARBA" id="ARBA00023267"/>
    </source>
</evidence>
<comment type="similarity">
    <text evidence="2">Belongs to the avidin/streptavidin family.</text>
</comment>
<dbReference type="PROSITE" id="PS51326">
    <property type="entry name" value="AVIDIN_2"/>
    <property type="match status" value="2"/>
</dbReference>
<sequence>MLGFVAVLLLTCLARGWCEKCNDLDGFWYNQIGSEIFLRHSSDGKLIGEYRSAVERFEHPDGKKHSTISGAAPYNSPGATFSFAVVQSSGSSTQVWTGQCLVCEDGKEKLLTSWLKLPEVKARDDTSQTTLIGQDSFTRSEQRSESTAMDNKIPYIPSFNSLNLGFLHTNITSGKPCDITGTWYNELGSEVILNQYANGVIVGEYRTAVERKKGSAGESHSKVYGISTPGNPNSTFAIMVVWRGGASVTGWVGQCHICGENKTEIIETTWLLRSKLEKCGDNWKSTMYGENSFTREEQKEGPRKHLGTHTPDRDGEDADHSGETNSINE</sequence>
<dbReference type="InterPro" id="IPR005468">
    <property type="entry name" value="Avidin/str"/>
</dbReference>
<evidence type="ECO:0000313" key="12">
    <source>
        <dbReference type="RefSeq" id="XP_031571391.1"/>
    </source>
</evidence>
<dbReference type="PANTHER" id="PTHR34399">
    <property type="entry name" value="AVIDIN-RELATED"/>
    <property type="match status" value="1"/>
</dbReference>
<evidence type="ECO:0000256" key="8">
    <source>
        <dbReference type="PIRSR" id="PIRSR605468-51"/>
    </source>
</evidence>
<feature type="chain" id="PRO_5028455833" evidence="10">
    <location>
        <begin position="19"/>
        <end position="329"/>
    </location>
</feature>
<keyword evidence="4 10" id="KW-0732">Signal</keyword>
<dbReference type="Gene3D" id="2.40.128.30">
    <property type="entry name" value="Avidin-like"/>
    <property type="match status" value="2"/>
</dbReference>
<dbReference type="InterPro" id="IPR005469">
    <property type="entry name" value="Avidin"/>
</dbReference>
<keyword evidence="6" id="KW-0325">Glycoprotein</keyword>
<evidence type="ECO:0000256" key="9">
    <source>
        <dbReference type="SAM" id="MobiDB-lite"/>
    </source>
</evidence>
<keyword evidence="5 8" id="KW-1015">Disulfide bond</keyword>
<protein>
    <submittedName>
        <fullName evidence="12">Uncharacterized protein LOC116305592</fullName>
    </submittedName>
</protein>
<dbReference type="RefSeq" id="XP_031571391.1">
    <property type="nucleotide sequence ID" value="XM_031715531.1"/>
</dbReference>
<evidence type="ECO:0000256" key="1">
    <source>
        <dbReference type="ARBA" id="ARBA00004613"/>
    </source>
</evidence>
<gene>
    <name evidence="12" type="primary">LOC116305592</name>
</gene>
<name>A0A6P8IVS4_ACTTE</name>
<feature type="disulfide bond" evidence="8">
    <location>
        <begin position="177"/>
        <end position="255"/>
    </location>
</feature>
<accession>A0A6P8IVS4</accession>
<evidence type="ECO:0000313" key="11">
    <source>
        <dbReference type="Proteomes" id="UP000515163"/>
    </source>
</evidence>
<feature type="signal peptide" evidence="10">
    <location>
        <begin position="1"/>
        <end position="18"/>
    </location>
</feature>
<comment type="subcellular location">
    <subcellularLocation>
        <location evidence="1">Secreted</location>
    </subcellularLocation>
</comment>